<evidence type="ECO:0000313" key="4">
    <source>
        <dbReference type="EMBL" id="RID99672.1"/>
    </source>
</evidence>
<dbReference type="NCBIfam" id="NF006005">
    <property type="entry name" value="PRK08136.1"/>
    <property type="match status" value="1"/>
</dbReference>
<organism evidence="4 5">
    <name type="scientific">Simplicispira hankyongi</name>
    <dbReference type="NCBI Taxonomy" id="2315688"/>
    <lineage>
        <taxon>Bacteria</taxon>
        <taxon>Pseudomonadati</taxon>
        <taxon>Pseudomonadota</taxon>
        <taxon>Betaproteobacteria</taxon>
        <taxon>Burkholderiales</taxon>
        <taxon>Comamonadaceae</taxon>
        <taxon>Simplicispira</taxon>
    </lineage>
</organism>
<evidence type="ECO:0000256" key="1">
    <source>
        <dbReference type="ARBA" id="ARBA00022676"/>
    </source>
</evidence>
<dbReference type="InterPro" id="IPR036320">
    <property type="entry name" value="Glycosyl_Trfase_fam3_N_dom_sf"/>
</dbReference>
<accession>A0A398C9X7</accession>
<dbReference type="RefSeq" id="WP_119108119.1">
    <property type="nucleotide sequence ID" value="NZ_QXJC01000001.1"/>
</dbReference>
<gene>
    <name evidence="4" type="primary">ybiB</name>
    <name evidence="4" type="ORF">D3F03_04530</name>
</gene>
<evidence type="ECO:0000259" key="3">
    <source>
        <dbReference type="Pfam" id="PF02885"/>
    </source>
</evidence>
<keyword evidence="1" id="KW-0328">Glycosyltransferase</keyword>
<proteinExistence type="predicted"/>
<keyword evidence="5" id="KW-1185">Reference proteome</keyword>
<dbReference type="PANTHER" id="PTHR43285:SF4">
    <property type="entry name" value="TRANSFERASE"/>
    <property type="match status" value="1"/>
</dbReference>
<dbReference type="GO" id="GO:0005829">
    <property type="term" value="C:cytosol"/>
    <property type="evidence" value="ECO:0007669"/>
    <property type="project" value="TreeGrafter"/>
</dbReference>
<protein>
    <submittedName>
        <fullName evidence="4">DNA-binding protein YbiB</fullName>
    </submittedName>
</protein>
<dbReference type="Pfam" id="PF02885">
    <property type="entry name" value="Glycos_trans_3N"/>
    <property type="match status" value="1"/>
</dbReference>
<evidence type="ECO:0000313" key="5">
    <source>
        <dbReference type="Proteomes" id="UP000266302"/>
    </source>
</evidence>
<dbReference type="Gene3D" id="3.40.1030.10">
    <property type="entry name" value="Nucleoside phosphorylase/phosphoribosyltransferase catalytic domain"/>
    <property type="match status" value="1"/>
</dbReference>
<feature type="domain" description="Glycosyl transferase family 3 N-terminal" evidence="3">
    <location>
        <begin position="9"/>
        <end position="66"/>
    </location>
</feature>
<dbReference type="SUPFAM" id="SSF47648">
    <property type="entry name" value="Nucleoside phosphorylase/phosphoribosyltransferase N-terminal domain"/>
    <property type="match status" value="1"/>
</dbReference>
<dbReference type="GO" id="GO:0003677">
    <property type="term" value="F:DNA binding"/>
    <property type="evidence" value="ECO:0007669"/>
    <property type="project" value="UniProtKB-KW"/>
</dbReference>
<dbReference type="SUPFAM" id="SSF52418">
    <property type="entry name" value="Nucleoside phosphorylase/phosphoribosyltransferase catalytic domain"/>
    <property type="match status" value="1"/>
</dbReference>
<evidence type="ECO:0000256" key="2">
    <source>
        <dbReference type="ARBA" id="ARBA00022679"/>
    </source>
</evidence>
<dbReference type="GO" id="GO:0000162">
    <property type="term" value="P:L-tryptophan biosynthetic process"/>
    <property type="evidence" value="ECO:0007669"/>
    <property type="project" value="InterPro"/>
</dbReference>
<dbReference type="AlphaFoldDB" id="A0A398C9X7"/>
<dbReference type="Gene3D" id="1.20.970.10">
    <property type="entry name" value="Transferase, Pyrimidine Nucleoside Phosphorylase, Chain C"/>
    <property type="match status" value="1"/>
</dbReference>
<keyword evidence="4" id="KW-0238">DNA-binding</keyword>
<dbReference type="GO" id="GO:0004048">
    <property type="term" value="F:anthranilate phosphoribosyltransferase activity"/>
    <property type="evidence" value="ECO:0007669"/>
    <property type="project" value="InterPro"/>
</dbReference>
<dbReference type="InterPro" id="IPR017459">
    <property type="entry name" value="Glycosyl_Trfase_fam3_N_dom"/>
</dbReference>
<dbReference type="PANTHER" id="PTHR43285">
    <property type="entry name" value="ANTHRANILATE PHOSPHORIBOSYLTRANSFERASE"/>
    <property type="match status" value="1"/>
</dbReference>
<dbReference type="InterPro" id="IPR005940">
    <property type="entry name" value="Anthranilate_Pribosyl_Tfrase"/>
</dbReference>
<keyword evidence="2" id="KW-0808">Transferase</keyword>
<dbReference type="Proteomes" id="UP000266302">
    <property type="component" value="Unassembled WGS sequence"/>
</dbReference>
<comment type="caution">
    <text evidence="4">The sequence shown here is derived from an EMBL/GenBank/DDBJ whole genome shotgun (WGS) entry which is preliminary data.</text>
</comment>
<dbReference type="EMBL" id="QXJC01000001">
    <property type="protein sequence ID" value="RID99672.1"/>
    <property type="molecule type" value="Genomic_DNA"/>
</dbReference>
<sequence>MAISHYLKIIARGAQGARHLPREQACDLFGQVLDGGASDLEVGAFCIAMRVKGETPEEMAGFLDAIHARLAPLPASTRTLVVLPSYNGARKLPVLTPLLALLLAREGLPVLVHGTATEDSRVSSQDVLAALDIPALQAIQTIAPGSVAFAPTALLLPGLARLLAVRRTLGVRSSAHSLVKLMNPLAPVGARALVVGSYTHREYAESMAATLALTGADALLLRGTEGEPVADARRMPQMDGFVAGAATRLEEAQGGPLTALPELPAGADFDGTAALTRAMLDGRLPVPAPIARQVEHILRLALQIDSARPAP</sequence>
<dbReference type="InterPro" id="IPR035902">
    <property type="entry name" value="Nuc_phospho_transferase"/>
</dbReference>
<dbReference type="OrthoDB" id="9768896at2"/>
<reference evidence="4 5" key="1">
    <citation type="submission" date="2018-09" db="EMBL/GenBank/DDBJ databases">
        <title>Draft genome of Simplicispira sp. NY-02.</title>
        <authorList>
            <person name="Im W.T."/>
        </authorList>
    </citation>
    <scope>NUCLEOTIDE SEQUENCE [LARGE SCALE GENOMIC DNA]</scope>
    <source>
        <strain evidence="4 5">NY-02</strain>
    </source>
</reference>
<name>A0A398C9X7_9BURK</name>